<gene>
    <name evidence="9" type="ORF">SLS62_005378</name>
</gene>
<evidence type="ECO:0000256" key="7">
    <source>
        <dbReference type="SAM" id="SignalP"/>
    </source>
</evidence>
<keyword evidence="5" id="KW-0325">Glycoprotein</keyword>
<keyword evidence="7" id="KW-0732">Signal</keyword>
<dbReference type="Gene3D" id="2.70.50.70">
    <property type="match status" value="1"/>
</dbReference>
<evidence type="ECO:0000256" key="4">
    <source>
        <dbReference type="ARBA" id="ARBA00023157"/>
    </source>
</evidence>
<feature type="signal peptide" evidence="7">
    <location>
        <begin position="1"/>
        <end position="20"/>
    </location>
</feature>
<reference evidence="9 10" key="1">
    <citation type="submission" date="2024-02" db="EMBL/GenBank/DDBJ databases">
        <title>De novo assembly and annotation of 12 fungi associated with fruit tree decline syndrome in Ontario, Canada.</title>
        <authorList>
            <person name="Sulman M."/>
            <person name="Ellouze W."/>
            <person name="Ilyukhin E."/>
        </authorList>
    </citation>
    <scope>NUCLEOTIDE SEQUENCE [LARGE SCALE GENOMIC DNA]</scope>
    <source>
        <strain evidence="9 10">M11/M66-122</strain>
    </source>
</reference>
<dbReference type="PANTHER" id="PTHR36575">
    <property type="entry name" value="BINDING PROTEIN, PUTATIVE (AFU_ORTHOLOGUE AFUA_1G14430)-RELATED"/>
    <property type="match status" value="1"/>
</dbReference>
<evidence type="ECO:0000313" key="9">
    <source>
        <dbReference type="EMBL" id="KAK7752609.1"/>
    </source>
</evidence>
<dbReference type="InterPro" id="IPR004302">
    <property type="entry name" value="Cellulose/chitin-bd_N"/>
</dbReference>
<keyword evidence="4" id="KW-1015">Disulfide bond</keyword>
<name>A0AAN9V0J7_9PEZI</name>
<dbReference type="Pfam" id="PF03067">
    <property type="entry name" value="LPMO_10"/>
    <property type="match status" value="1"/>
</dbReference>
<dbReference type="PANTHER" id="PTHR36575:SF2">
    <property type="entry name" value="CHITIN-BINDING TYPE-4 DOMAIN-CONTAINING PROTEIN-RELATED"/>
    <property type="match status" value="1"/>
</dbReference>
<evidence type="ECO:0000256" key="2">
    <source>
        <dbReference type="ARBA" id="ARBA00022723"/>
    </source>
</evidence>
<comment type="cofactor">
    <cofactor evidence="1">
        <name>Cu(2+)</name>
        <dbReference type="ChEBI" id="CHEBI:29036"/>
    </cofactor>
</comment>
<dbReference type="AlphaFoldDB" id="A0AAN9V0J7"/>
<evidence type="ECO:0000256" key="5">
    <source>
        <dbReference type="ARBA" id="ARBA00023180"/>
    </source>
</evidence>
<proteinExistence type="inferred from homology"/>
<dbReference type="GO" id="GO:0046872">
    <property type="term" value="F:metal ion binding"/>
    <property type="evidence" value="ECO:0007669"/>
    <property type="project" value="UniProtKB-KW"/>
</dbReference>
<protein>
    <recommendedName>
        <fullName evidence="8">Chitin-binding type-4 domain-containing protein</fullName>
    </recommendedName>
</protein>
<evidence type="ECO:0000256" key="1">
    <source>
        <dbReference type="ARBA" id="ARBA00001973"/>
    </source>
</evidence>
<evidence type="ECO:0000313" key="10">
    <source>
        <dbReference type="Proteomes" id="UP001320420"/>
    </source>
</evidence>
<comment type="similarity">
    <text evidence="6">Belongs to the polysaccharide monooxygenase AA13 family.</text>
</comment>
<feature type="domain" description="Chitin-binding type-4" evidence="8">
    <location>
        <begin position="21"/>
        <end position="190"/>
    </location>
</feature>
<keyword evidence="10" id="KW-1185">Reference proteome</keyword>
<keyword evidence="2" id="KW-0479">Metal-binding</keyword>
<comment type="caution">
    <text evidence="9">The sequence shown here is derived from an EMBL/GenBank/DDBJ whole genome shotgun (WGS) entry which is preliminary data.</text>
</comment>
<evidence type="ECO:0000259" key="8">
    <source>
        <dbReference type="Pfam" id="PF03067"/>
    </source>
</evidence>
<feature type="chain" id="PRO_5042954363" description="Chitin-binding type-4 domain-containing protein" evidence="7">
    <location>
        <begin position="21"/>
        <end position="280"/>
    </location>
</feature>
<dbReference type="Proteomes" id="UP001320420">
    <property type="component" value="Unassembled WGS sequence"/>
</dbReference>
<organism evidence="9 10">
    <name type="scientific">Diatrype stigma</name>
    <dbReference type="NCBI Taxonomy" id="117547"/>
    <lineage>
        <taxon>Eukaryota</taxon>
        <taxon>Fungi</taxon>
        <taxon>Dikarya</taxon>
        <taxon>Ascomycota</taxon>
        <taxon>Pezizomycotina</taxon>
        <taxon>Sordariomycetes</taxon>
        <taxon>Xylariomycetidae</taxon>
        <taxon>Xylariales</taxon>
        <taxon>Diatrypaceae</taxon>
        <taxon>Diatrype</taxon>
    </lineage>
</organism>
<keyword evidence="3" id="KW-0186">Copper</keyword>
<accession>A0AAN9V0J7</accession>
<sequence>MQSVIATSIALAGLVSTVAGHGFVTEPTARMPGSAMASACGQQVENNQQSDNYGNVQGELQVASSQSDYDESACNIWLCKGYKFEDNSANVQTYTAGQVVPFKVEIRAPHTGVANVSIVDTATNSVIGQPLISWDDYASNAHTIPADQTSFDITIPSDLGSQCATAGDCVIQWYWNAASIDQTYESCVDFTVGGSGSGSSSGSTTAKATPTTAATSTASAVATPTSIQVQATPTSSAAATSTALPETFTLDTFIDWLKASAGSSNTKRHARRHARQIRPF</sequence>
<evidence type="ECO:0000256" key="3">
    <source>
        <dbReference type="ARBA" id="ARBA00023008"/>
    </source>
</evidence>
<dbReference type="InterPro" id="IPR052282">
    <property type="entry name" value="Starch-active_LPMO"/>
</dbReference>
<dbReference type="EMBL" id="JAKJXP020000036">
    <property type="protein sequence ID" value="KAK7752609.1"/>
    <property type="molecule type" value="Genomic_DNA"/>
</dbReference>
<evidence type="ECO:0000256" key="6">
    <source>
        <dbReference type="ARBA" id="ARBA00034311"/>
    </source>
</evidence>